<organism evidence="1 2">
    <name type="scientific">Macroventuria anomochaeta</name>
    <dbReference type="NCBI Taxonomy" id="301207"/>
    <lineage>
        <taxon>Eukaryota</taxon>
        <taxon>Fungi</taxon>
        <taxon>Dikarya</taxon>
        <taxon>Ascomycota</taxon>
        <taxon>Pezizomycotina</taxon>
        <taxon>Dothideomycetes</taxon>
        <taxon>Pleosporomycetidae</taxon>
        <taxon>Pleosporales</taxon>
        <taxon>Pleosporineae</taxon>
        <taxon>Didymellaceae</taxon>
        <taxon>Macroventuria</taxon>
    </lineage>
</organism>
<dbReference type="Proteomes" id="UP000799754">
    <property type="component" value="Unassembled WGS sequence"/>
</dbReference>
<evidence type="ECO:0000313" key="1">
    <source>
        <dbReference type="EMBL" id="KAF2631077.1"/>
    </source>
</evidence>
<evidence type="ECO:0000313" key="2">
    <source>
        <dbReference type="Proteomes" id="UP000799754"/>
    </source>
</evidence>
<proteinExistence type="predicted"/>
<sequence>MAANQFAYPWSPFRVVLSFGASVLLENSYLDDRCMGRQLASFPMISTAETSSRFAQALHPSVRPRRCIDPAIPS</sequence>
<gene>
    <name evidence="1" type="ORF">BU25DRAFT_407636</name>
</gene>
<accession>A0ACB6SC34</accession>
<dbReference type="EMBL" id="MU006705">
    <property type="protein sequence ID" value="KAF2631077.1"/>
    <property type="molecule type" value="Genomic_DNA"/>
</dbReference>
<name>A0ACB6SC34_9PLEO</name>
<protein>
    <submittedName>
        <fullName evidence="1">Uncharacterized protein</fullName>
    </submittedName>
</protein>
<keyword evidence="2" id="KW-1185">Reference proteome</keyword>
<reference evidence="1" key="1">
    <citation type="journal article" date="2020" name="Stud. Mycol.">
        <title>101 Dothideomycetes genomes: a test case for predicting lifestyles and emergence of pathogens.</title>
        <authorList>
            <person name="Haridas S."/>
            <person name="Albert R."/>
            <person name="Binder M."/>
            <person name="Bloem J."/>
            <person name="Labutti K."/>
            <person name="Salamov A."/>
            <person name="Andreopoulos B."/>
            <person name="Baker S."/>
            <person name="Barry K."/>
            <person name="Bills G."/>
            <person name="Bluhm B."/>
            <person name="Cannon C."/>
            <person name="Castanera R."/>
            <person name="Culley D."/>
            <person name="Daum C."/>
            <person name="Ezra D."/>
            <person name="Gonzalez J."/>
            <person name="Henrissat B."/>
            <person name="Kuo A."/>
            <person name="Liang C."/>
            <person name="Lipzen A."/>
            <person name="Lutzoni F."/>
            <person name="Magnuson J."/>
            <person name="Mondo S."/>
            <person name="Nolan M."/>
            <person name="Ohm R."/>
            <person name="Pangilinan J."/>
            <person name="Park H.-J."/>
            <person name="Ramirez L."/>
            <person name="Alfaro M."/>
            <person name="Sun H."/>
            <person name="Tritt A."/>
            <person name="Yoshinaga Y."/>
            <person name="Zwiers L.-H."/>
            <person name="Turgeon B."/>
            <person name="Goodwin S."/>
            <person name="Spatafora J."/>
            <person name="Crous P."/>
            <person name="Grigoriev I."/>
        </authorList>
    </citation>
    <scope>NUCLEOTIDE SEQUENCE</scope>
    <source>
        <strain evidence="1">CBS 525.71</strain>
    </source>
</reference>
<comment type="caution">
    <text evidence="1">The sequence shown here is derived from an EMBL/GenBank/DDBJ whole genome shotgun (WGS) entry which is preliminary data.</text>
</comment>